<dbReference type="PANTHER" id="PTHR42709">
    <property type="entry name" value="ALKALINE PHOSPHATASE LIKE PROTEIN"/>
    <property type="match status" value="1"/>
</dbReference>
<keyword evidence="5" id="KW-1185">Reference proteome</keyword>
<keyword evidence="2" id="KW-0472">Membrane</keyword>
<evidence type="ECO:0000259" key="3">
    <source>
        <dbReference type="Pfam" id="PF09335"/>
    </source>
</evidence>
<keyword evidence="2" id="KW-0812">Transmembrane</keyword>
<dbReference type="InterPro" id="IPR051311">
    <property type="entry name" value="DedA_domain"/>
</dbReference>
<organism evidence="4 5">
    <name type="scientific">Paracerasibacillus soli</name>
    <dbReference type="NCBI Taxonomy" id="480284"/>
    <lineage>
        <taxon>Bacteria</taxon>
        <taxon>Bacillati</taxon>
        <taxon>Bacillota</taxon>
        <taxon>Bacilli</taxon>
        <taxon>Bacillales</taxon>
        <taxon>Bacillaceae</taxon>
        <taxon>Paracerasibacillus</taxon>
    </lineage>
</organism>
<evidence type="ECO:0000256" key="1">
    <source>
        <dbReference type="ARBA" id="ARBA00010792"/>
    </source>
</evidence>
<feature type="transmembrane region" description="Helical" evidence="2">
    <location>
        <begin position="49"/>
        <end position="70"/>
    </location>
</feature>
<reference evidence="4 5" key="1">
    <citation type="submission" date="2023-10" db="EMBL/GenBank/DDBJ databases">
        <title>Virgibacillus soli CC-YMP-6 genome.</title>
        <authorList>
            <person name="Miliotis G."/>
            <person name="Sengupta P."/>
            <person name="Hameed A."/>
            <person name="Chuvochina M."/>
            <person name="Mcdonagh F."/>
            <person name="Simpson A.C."/>
            <person name="Singh N.K."/>
            <person name="Rekha P.D."/>
            <person name="Raman K."/>
            <person name="Hugenholtz P."/>
            <person name="Venkateswaran K."/>
        </authorList>
    </citation>
    <scope>NUCLEOTIDE SEQUENCE [LARGE SCALE GENOMIC DNA]</scope>
    <source>
        <strain evidence="4 5">CC-YMP-6</strain>
    </source>
</reference>
<dbReference type="EMBL" id="JAWDIQ010000003">
    <property type="protein sequence ID" value="MDY0410323.1"/>
    <property type="molecule type" value="Genomic_DNA"/>
</dbReference>
<feature type="transmembrane region" description="Helical" evidence="2">
    <location>
        <begin position="103"/>
        <end position="123"/>
    </location>
</feature>
<dbReference type="Pfam" id="PF09335">
    <property type="entry name" value="VTT_dom"/>
    <property type="match status" value="1"/>
</dbReference>
<comment type="similarity">
    <text evidence="1">Belongs to the DedA family.</text>
</comment>
<protein>
    <submittedName>
        <fullName evidence="4">DedA family protein</fullName>
    </submittedName>
</protein>
<keyword evidence="2" id="KW-1133">Transmembrane helix</keyword>
<evidence type="ECO:0000313" key="4">
    <source>
        <dbReference type="EMBL" id="MDY0410323.1"/>
    </source>
</evidence>
<dbReference type="RefSeq" id="WP_320381197.1">
    <property type="nucleotide sequence ID" value="NZ_JAWDIQ010000003.1"/>
</dbReference>
<dbReference type="InterPro" id="IPR032816">
    <property type="entry name" value="VTT_dom"/>
</dbReference>
<feature type="transmembrane region" description="Helical" evidence="2">
    <location>
        <begin position="12"/>
        <end position="29"/>
    </location>
</feature>
<gene>
    <name evidence="4" type="ORF">RWD45_19435</name>
</gene>
<accession>A0ABU5CVB6</accession>
<feature type="transmembrane region" description="Helical" evidence="2">
    <location>
        <begin position="135"/>
        <end position="159"/>
    </location>
</feature>
<dbReference type="PANTHER" id="PTHR42709:SF9">
    <property type="entry name" value="ALKALINE PHOSPHATASE LIKE PROTEIN"/>
    <property type="match status" value="1"/>
</dbReference>
<name>A0ABU5CVB6_9BACI</name>
<feature type="transmembrane region" description="Helical" evidence="2">
    <location>
        <begin position="171"/>
        <end position="190"/>
    </location>
</feature>
<sequence length="202" mass="23460">MGTWYEFISQFGYVAIFGLLTLGIIGLPVPDEVLLTYLGYVTSIGKMSFTFTFLTALLGSVLGISISYYLGLKLGEPFIKKYGKRFFISERTFERAKRLFHKYGAFMLVISYFIPGIRHVAAYMSGITRYSFKRFALFAYTGAVFWVLLFLVIGNRLGVHWNVIFLFTRKYMWSMIVLLVVCIVFGTIYYRHRLRKQNVQEL</sequence>
<comment type="caution">
    <text evidence="4">The sequence shown here is derived from an EMBL/GenBank/DDBJ whole genome shotgun (WGS) entry which is preliminary data.</text>
</comment>
<evidence type="ECO:0000256" key="2">
    <source>
        <dbReference type="SAM" id="Phobius"/>
    </source>
</evidence>
<evidence type="ECO:0000313" key="5">
    <source>
        <dbReference type="Proteomes" id="UP001275315"/>
    </source>
</evidence>
<proteinExistence type="inferred from homology"/>
<dbReference type="Proteomes" id="UP001275315">
    <property type="component" value="Unassembled WGS sequence"/>
</dbReference>
<feature type="domain" description="VTT" evidence="3">
    <location>
        <begin position="29"/>
        <end position="155"/>
    </location>
</feature>